<comment type="caution">
    <text evidence="2">The sequence shown here is derived from an EMBL/GenBank/DDBJ whole genome shotgun (WGS) entry which is preliminary data.</text>
</comment>
<feature type="region of interest" description="Disordered" evidence="1">
    <location>
        <begin position="162"/>
        <end position="243"/>
    </location>
</feature>
<feature type="region of interest" description="Disordered" evidence="1">
    <location>
        <begin position="1"/>
        <end position="87"/>
    </location>
</feature>
<protein>
    <submittedName>
        <fullName evidence="2">Uncharacterized protein</fullName>
    </submittedName>
</protein>
<dbReference type="OrthoDB" id="5389296at2759"/>
<evidence type="ECO:0000256" key="1">
    <source>
        <dbReference type="SAM" id="MobiDB-lite"/>
    </source>
</evidence>
<dbReference type="AlphaFoldDB" id="A0A9P4VU14"/>
<dbReference type="Proteomes" id="UP000799429">
    <property type="component" value="Unassembled WGS sequence"/>
</dbReference>
<organism evidence="2 3">
    <name type="scientific">Patellaria atrata CBS 101060</name>
    <dbReference type="NCBI Taxonomy" id="1346257"/>
    <lineage>
        <taxon>Eukaryota</taxon>
        <taxon>Fungi</taxon>
        <taxon>Dikarya</taxon>
        <taxon>Ascomycota</taxon>
        <taxon>Pezizomycotina</taxon>
        <taxon>Dothideomycetes</taxon>
        <taxon>Dothideomycetes incertae sedis</taxon>
        <taxon>Patellariales</taxon>
        <taxon>Patellariaceae</taxon>
        <taxon>Patellaria</taxon>
    </lineage>
</organism>
<sequence length="353" mass="38921">MAPPASRSKPKFVQQTQPSPSNRDGQKPITVLRPTPKFSFRASKSTEPQHHAFKAPSATQLSGPRARKLERIESIEDEGGDQSDPADELDHVLTSIERDEPLNEQQPLEIPHAHDEEEEMLFTVEKGHKRRRVLHTTTQQSVIEDEDIHNIAQEILTTRQITHHSNSIPSAANPPATPSQAFHRFVLGPSPAPWGRGQPLIQGLRNGTPTTASTPKPSFLKPSIRDSTTSTPLPDSFSPHRRGQKFVPGGMAATVGQWIVEVGHTATTQKRGSNTVNEHGLIGRIRVKSGEISPTENENTRLREINVVLVGKGRSGRNIVQEGDVVGIWAPSWDIEIKSQRWAIGVDWGLLNA</sequence>
<proteinExistence type="predicted"/>
<feature type="compositionally biased region" description="Acidic residues" evidence="1">
    <location>
        <begin position="75"/>
        <end position="87"/>
    </location>
</feature>
<dbReference type="EMBL" id="MU006090">
    <property type="protein sequence ID" value="KAF2842055.1"/>
    <property type="molecule type" value="Genomic_DNA"/>
</dbReference>
<gene>
    <name evidence="2" type="ORF">M501DRAFT_988323</name>
</gene>
<evidence type="ECO:0000313" key="3">
    <source>
        <dbReference type="Proteomes" id="UP000799429"/>
    </source>
</evidence>
<evidence type="ECO:0000313" key="2">
    <source>
        <dbReference type="EMBL" id="KAF2842055.1"/>
    </source>
</evidence>
<feature type="compositionally biased region" description="Polar residues" evidence="1">
    <location>
        <begin position="205"/>
        <end position="216"/>
    </location>
</feature>
<accession>A0A9P4VU14</accession>
<keyword evidence="3" id="KW-1185">Reference proteome</keyword>
<feature type="compositionally biased region" description="Polar residues" evidence="1">
    <location>
        <begin position="13"/>
        <end position="23"/>
    </location>
</feature>
<reference evidence="2" key="1">
    <citation type="journal article" date="2020" name="Stud. Mycol.">
        <title>101 Dothideomycetes genomes: a test case for predicting lifestyles and emergence of pathogens.</title>
        <authorList>
            <person name="Haridas S."/>
            <person name="Albert R."/>
            <person name="Binder M."/>
            <person name="Bloem J."/>
            <person name="Labutti K."/>
            <person name="Salamov A."/>
            <person name="Andreopoulos B."/>
            <person name="Baker S."/>
            <person name="Barry K."/>
            <person name="Bills G."/>
            <person name="Bluhm B."/>
            <person name="Cannon C."/>
            <person name="Castanera R."/>
            <person name="Culley D."/>
            <person name="Daum C."/>
            <person name="Ezra D."/>
            <person name="Gonzalez J."/>
            <person name="Henrissat B."/>
            <person name="Kuo A."/>
            <person name="Liang C."/>
            <person name="Lipzen A."/>
            <person name="Lutzoni F."/>
            <person name="Magnuson J."/>
            <person name="Mondo S."/>
            <person name="Nolan M."/>
            <person name="Ohm R."/>
            <person name="Pangilinan J."/>
            <person name="Park H.-J."/>
            <person name="Ramirez L."/>
            <person name="Alfaro M."/>
            <person name="Sun H."/>
            <person name="Tritt A."/>
            <person name="Yoshinaga Y."/>
            <person name="Zwiers L.-H."/>
            <person name="Turgeon B."/>
            <person name="Goodwin S."/>
            <person name="Spatafora J."/>
            <person name="Crous P."/>
            <person name="Grigoriev I."/>
        </authorList>
    </citation>
    <scope>NUCLEOTIDE SEQUENCE</scope>
    <source>
        <strain evidence="2">CBS 101060</strain>
    </source>
</reference>
<name>A0A9P4VU14_9PEZI</name>